<organism evidence="1">
    <name type="scientific">hydrothermal vent metagenome</name>
    <dbReference type="NCBI Taxonomy" id="652676"/>
    <lineage>
        <taxon>unclassified sequences</taxon>
        <taxon>metagenomes</taxon>
        <taxon>ecological metagenomes</taxon>
    </lineage>
</organism>
<reference evidence="1" key="1">
    <citation type="submission" date="2016-10" db="EMBL/GenBank/DDBJ databases">
        <authorList>
            <person name="de Groot N.N."/>
        </authorList>
    </citation>
    <scope>NUCLEOTIDE SEQUENCE</scope>
</reference>
<proteinExistence type="predicted"/>
<accession>A0A1W1CU98</accession>
<dbReference type="AlphaFoldDB" id="A0A1W1CU98"/>
<protein>
    <submittedName>
        <fullName evidence="1">Uncharacterized protein</fullName>
    </submittedName>
</protein>
<dbReference type="EMBL" id="FPHN01000270">
    <property type="protein sequence ID" value="SFV69252.1"/>
    <property type="molecule type" value="Genomic_DNA"/>
</dbReference>
<gene>
    <name evidence="1" type="ORF">MNB_SV-14-537</name>
</gene>
<evidence type="ECO:0000313" key="1">
    <source>
        <dbReference type="EMBL" id="SFV69252.1"/>
    </source>
</evidence>
<name>A0A1W1CU98_9ZZZZ</name>
<sequence>MRPKIITLMVSLTIFFANASNQKHLIKTNLTYYTTDLTKEGTHPLDKNDSFKYRNKFCYYSNTIIKLWLSPNKDDNKTLSFLGKLPNNNWDSDIFVTDKFIYFYSKDDMPSKMLYIKNAKVAPKKIKFGYFNLPKKVFDIIADNKNLYFLDSKGFVYRVDGTKISDKPINKTAIEIKNRTRSDDVINYYNLYCRNIGYDTKQLCQS</sequence>